<evidence type="ECO:0000256" key="3">
    <source>
        <dbReference type="ARBA" id="ARBA00022475"/>
    </source>
</evidence>
<evidence type="ECO:0000256" key="4">
    <source>
        <dbReference type="ARBA" id="ARBA00022692"/>
    </source>
</evidence>
<evidence type="ECO:0000256" key="5">
    <source>
        <dbReference type="ARBA" id="ARBA00022989"/>
    </source>
</evidence>
<dbReference type="RefSeq" id="WP_233432426.1">
    <property type="nucleotide sequence ID" value="NZ_BKAQ01000006.1"/>
</dbReference>
<evidence type="ECO:0000256" key="6">
    <source>
        <dbReference type="ARBA" id="ARBA00023136"/>
    </source>
</evidence>
<dbReference type="Pfam" id="PF00482">
    <property type="entry name" value="T2SSF"/>
    <property type="match status" value="2"/>
</dbReference>
<protein>
    <submittedName>
        <fullName evidence="9">Competence protein ComG</fullName>
    </submittedName>
    <submittedName>
        <fullName evidence="10">Type II secretion system F family protein</fullName>
    </submittedName>
</protein>
<comment type="caution">
    <text evidence="10">The sequence shown here is derived from an EMBL/GenBank/DDBJ whole genome shotgun (WGS) entry which is preliminary data.</text>
</comment>
<dbReference type="NCBIfam" id="NF041012">
    <property type="entry name" value="T4P_ComGB"/>
    <property type="match status" value="1"/>
</dbReference>
<sequence>MRILTKNIFRPYNQKIISAQEQIEFISRLNDLINHGFTISEAFRFLVKQTTFRKDIIKEKILTTINSGASCHQILKSLNFPQSVVMFIYFAELFGDLSSCLTHVQTFLERNYQAKKMLLKTIQYPIVLITIFIIMLIAINYTIIPQFNDLFKTMEVKLSPLQQFMSLFITFLPVIFIYTILILIILTVIFWMIYHHLTIPQQIKLMQFIPIIKHYFSLFKTYRLASEFSLFYRHGVTLQNIVKLYNLQEDDLYLKYLAEQIAQGTQQGDTLGTILSNISCYQADLITFITQGEQSGKLGLELQFYSTIIRTKIEQRMQRQIKIIQPVTFVILAFLIIALYLVIMLPMFELIQTIK</sequence>
<feature type="transmembrane region" description="Helical" evidence="7">
    <location>
        <begin position="164"/>
        <end position="194"/>
    </location>
</feature>
<dbReference type="EMBL" id="DYVT01000127">
    <property type="protein sequence ID" value="HJF68841.1"/>
    <property type="molecule type" value="Genomic_DNA"/>
</dbReference>
<feature type="transmembrane region" description="Helical" evidence="7">
    <location>
        <begin position="326"/>
        <end position="348"/>
    </location>
</feature>
<evidence type="ECO:0000313" key="11">
    <source>
        <dbReference type="Proteomes" id="UP000321040"/>
    </source>
</evidence>
<dbReference type="PANTHER" id="PTHR30012">
    <property type="entry name" value="GENERAL SECRETION PATHWAY PROTEIN"/>
    <property type="match status" value="1"/>
</dbReference>
<feature type="transmembrane region" description="Helical" evidence="7">
    <location>
        <begin position="124"/>
        <end position="144"/>
    </location>
</feature>
<evidence type="ECO:0000259" key="8">
    <source>
        <dbReference type="Pfam" id="PF00482"/>
    </source>
</evidence>
<proteinExistence type="inferred from homology"/>
<comment type="similarity">
    <text evidence="2">Belongs to the GSP F family.</text>
</comment>
<keyword evidence="5 7" id="KW-1133">Transmembrane helix</keyword>
<accession>A0A921KWP7</accession>
<dbReference type="InterPro" id="IPR042094">
    <property type="entry name" value="T2SS_GspF_sf"/>
</dbReference>
<keyword evidence="11" id="KW-1185">Reference proteome</keyword>
<reference evidence="9 11" key="1">
    <citation type="submission" date="2019-07" db="EMBL/GenBank/DDBJ databases">
        <title>Whole genome shotgun sequence of Staphylococcus kloosii NBRC 109624.</title>
        <authorList>
            <person name="Hosoyama A."/>
            <person name="Uohara A."/>
            <person name="Ohji S."/>
            <person name="Ichikawa N."/>
        </authorList>
    </citation>
    <scope>NUCLEOTIDE SEQUENCE [LARGE SCALE GENOMIC DNA]</scope>
    <source>
        <strain evidence="9 11">NBRC 109624</strain>
    </source>
</reference>
<reference evidence="10" key="3">
    <citation type="submission" date="2021-09" db="EMBL/GenBank/DDBJ databases">
        <authorList>
            <person name="Gilroy R."/>
        </authorList>
    </citation>
    <scope>NUCLEOTIDE SEQUENCE</scope>
    <source>
        <strain evidence="10">CHK149-3286</strain>
    </source>
</reference>
<evidence type="ECO:0000256" key="1">
    <source>
        <dbReference type="ARBA" id="ARBA00004651"/>
    </source>
</evidence>
<organism evidence="10 12">
    <name type="scientific">Staphylococcus kloosii</name>
    <dbReference type="NCBI Taxonomy" id="29384"/>
    <lineage>
        <taxon>Bacteria</taxon>
        <taxon>Bacillati</taxon>
        <taxon>Bacillota</taxon>
        <taxon>Bacilli</taxon>
        <taxon>Bacillales</taxon>
        <taxon>Staphylococcaceae</taxon>
        <taxon>Staphylococcus</taxon>
    </lineage>
</organism>
<dbReference type="PRINTS" id="PR00812">
    <property type="entry name" value="BCTERIALGSPF"/>
</dbReference>
<dbReference type="GO" id="GO:0005886">
    <property type="term" value="C:plasma membrane"/>
    <property type="evidence" value="ECO:0007669"/>
    <property type="project" value="UniProtKB-SubCell"/>
</dbReference>
<dbReference type="AlphaFoldDB" id="A0A921KWP7"/>
<gene>
    <name evidence="10" type="ORF">K8V85_11055</name>
    <name evidence="9" type="ORF">SKL01_07940</name>
</gene>
<keyword evidence="4 7" id="KW-0812">Transmembrane</keyword>
<comment type="subcellular location">
    <subcellularLocation>
        <location evidence="1">Cell membrane</location>
        <topology evidence="1">Multi-pass membrane protein</topology>
    </subcellularLocation>
</comment>
<dbReference type="InterPro" id="IPR018076">
    <property type="entry name" value="T2SS_GspF_dom"/>
</dbReference>
<name>A0A921KWP7_9STAP</name>
<dbReference type="GeneID" id="69905314"/>
<dbReference type="InterPro" id="IPR003004">
    <property type="entry name" value="GspF/PilC"/>
</dbReference>
<reference evidence="10" key="2">
    <citation type="journal article" date="2021" name="PeerJ">
        <title>Extensive microbial diversity within the chicken gut microbiome revealed by metagenomics and culture.</title>
        <authorList>
            <person name="Gilroy R."/>
            <person name="Ravi A."/>
            <person name="Getino M."/>
            <person name="Pursley I."/>
            <person name="Horton D.L."/>
            <person name="Alikhan N.F."/>
            <person name="Baker D."/>
            <person name="Gharbi K."/>
            <person name="Hall N."/>
            <person name="Watson M."/>
            <person name="Adriaenssens E.M."/>
            <person name="Foster-Nyarko E."/>
            <person name="Jarju S."/>
            <person name="Secka A."/>
            <person name="Antonio M."/>
            <person name="Oren A."/>
            <person name="Chaudhuri R.R."/>
            <person name="La Ragione R."/>
            <person name="Hildebrand F."/>
            <person name="Pallen M.J."/>
        </authorList>
    </citation>
    <scope>NUCLEOTIDE SEQUENCE</scope>
    <source>
        <strain evidence="10">CHK149-3286</strain>
    </source>
</reference>
<dbReference type="InterPro" id="IPR047692">
    <property type="entry name" value="T4P_ComGB"/>
</dbReference>
<evidence type="ECO:0000313" key="12">
    <source>
        <dbReference type="Proteomes" id="UP000706163"/>
    </source>
</evidence>
<dbReference type="Proteomes" id="UP000706163">
    <property type="component" value="Unassembled WGS sequence"/>
</dbReference>
<evidence type="ECO:0000256" key="2">
    <source>
        <dbReference type="ARBA" id="ARBA00005745"/>
    </source>
</evidence>
<dbReference type="Proteomes" id="UP000321040">
    <property type="component" value="Unassembled WGS sequence"/>
</dbReference>
<feature type="domain" description="Type II secretion system protein GspF" evidence="8">
    <location>
        <begin position="25"/>
        <end position="145"/>
    </location>
</feature>
<keyword evidence="3" id="KW-1003">Cell membrane</keyword>
<evidence type="ECO:0000256" key="7">
    <source>
        <dbReference type="SAM" id="Phobius"/>
    </source>
</evidence>
<dbReference type="Gene3D" id="1.20.81.30">
    <property type="entry name" value="Type II secretion system (T2SS), domain F"/>
    <property type="match status" value="2"/>
</dbReference>
<evidence type="ECO:0000313" key="9">
    <source>
        <dbReference type="EMBL" id="GEP81616.1"/>
    </source>
</evidence>
<keyword evidence="6 7" id="KW-0472">Membrane</keyword>
<dbReference type="PANTHER" id="PTHR30012:SF0">
    <property type="entry name" value="TYPE II SECRETION SYSTEM PROTEIN F-RELATED"/>
    <property type="match status" value="1"/>
</dbReference>
<dbReference type="EMBL" id="BKAQ01000006">
    <property type="protein sequence ID" value="GEP81616.1"/>
    <property type="molecule type" value="Genomic_DNA"/>
</dbReference>
<evidence type="ECO:0000313" key="10">
    <source>
        <dbReference type="EMBL" id="HJF68841.1"/>
    </source>
</evidence>
<feature type="domain" description="Type II secretion system protein GspF" evidence="8">
    <location>
        <begin position="227"/>
        <end position="346"/>
    </location>
</feature>